<protein>
    <recommendedName>
        <fullName evidence="8">DOG1 domain-containing protein</fullName>
    </recommendedName>
</protein>
<keyword evidence="3" id="KW-0238">DNA-binding</keyword>
<keyword evidence="5" id="KW-0804">Transcription</keyword>
<keyword evidence="7" id="KW-0812">Transmembrane</keyword>
<name>A0AA86S4V2_9FABA</name>
<sequence length="140" mass="15902">MVDGEMRSDEFHEVAMVVYWIFGGPTEDEYIDKIISDKKSFQDESRGIKADVFYLISGAWKTSLERLFLWIGGSRPSQLQNFAEFVKKTLFATKMPKLPAAAGLLAWFGVLLATVGLVMFCKCSSFELQYEYNGYVKQAL</sequence>
<evidence type="ECO:0000256" key="1">
    <source>
        <dbReference type="ARBA" id="ARBA00004123"/>
    </source>
</evidence>
<keyword evidence="2" id="KW-0805">Transcription regulation</keyword>
<keyword evidence="10" id="KW-1185">Reference proteome</keyword>
<keyword evidence="4" id="KW-0010">Activator</keyword>
<evidence type="ECO:0000313" key="9">
    <source>
        <dbReference type="EMBL" id="CAJ1942187.1"/>
    </source>
</evidence>
<dbReference type="GO" id="GO:0043565">
    <property type="term" value="F:sequence-specific DNA binding"/>
    <property type="evidence" value="ECO:0007669"/>
    <property type="project" value="InterPro"/>
</dbReference>
<dbReference type="GO" id="GO:0005634">
    <property type="term" value="C:nucleus"/>
    <property type="evidence" value="ECO:0007669"/>
    <property type="project" value="UniProtKB-SubCell"/>
</dbReference>
<evidence type="ECO:0000256" key="4">
    <source>
        <dbReference type="ARBA" id="ARBA00023159"/>
    </source>
</evidence>
<dbReference type="AlphaFoldDB" id="A0AA86S4V2"/>
<dbReference type="Gramene" id="rna-AYBTSS11_LOCUS10709">
    <property type="protein sequence ID" value="CAJ1942187.1"/>
    <property type="gene ID" value="gene-AYBTSS11_LOCUS10709"/>
</dbReference>
<comment type="subcellular location">
    <subcellularLocation>
        <location evidence="1">Nucleus</location>
    </subcellularLocation>
</comment>
<evidence type="ECO:0000256" key="2">
    <source>
        <dbReference type="ARBA" id="ARBA00023015"/>
    </source>
</evidence>
<organism evidence="9 10">
    <name type="scientific">Sphenostylis stenocarpa</name>
    <dbReference type="NCBI Taxonomy" id="92480"/>
    <lineage>
        <taxon>Eukaryota</taxon>
        <taxon>Viridiplantae</taxon>
        <taxon>Streptophyta</taxon>
        <taxon>Embryophyta</taxon>
        <taxon>Tracheophyta</taxon>
        <taxon>Spermatophyta</taxon>
        <taxon>Magnoliopsida</taxon>
        <taxon>eudicotyledons</taxon>
        <taxon>Gunneridae</taxon>
        <taxon>Pentapetalae</taxon>
        <taxon>rosids</taxon>
        <taxon>fabids</taxon>
        <taxon>Fabales</taxon>
        <taxon>Fabaceae</taxon>
        <taxon>Papilionoideae</taxon>
        <taxon>50 kb inversion clade</taxon>
        <taxon>NPAAA clade</taxon>
        <taxon>indigoferoid/millettioid clade</taxon>
        <taxon>Phaseoleae</taxon>
        <taxon>Sphenostylis</taxon>
    </lineage>
</organism>
<accession>A0AA86S4V2</accession>
<dbReference type="Proteomes" id="UP001189624">
    <property type="component" value="Chromosome 3"/>
</dbReference>
<keyword evidence="7" id="KW-1133">Transmembrane helix</keyword>
<evidence type="ECO:0000259" key="8">
    <source>
        <dbReference type="Pfam" id="PF14144"/>
    </source>
</evidence>
<feature type="transmembrane region" description="Helical" evidence="7">
    <location>
        <begin position="98"/>
        <end position="120"/>
    </location>
</feature>
<keyword evidence="6" id="KW-0539">Nucleus</keyword>
<dbReference type="Pfam" id="PF14144">
    <property type="entry name" value="DOG1"/>
    <property type="match status" value="1"/>
</dbReference>
<evidence type="ECO:0000313" key="10">
    <source>
        <dbReference type="Proteomes" id="UP001189624"/>
    </source>
</evidence>
<dbReference type="PANTHER" id="PTHR45693:SF7">
    <property type="entry name" value="TRANSCRIPTION FACTOR TGA7"/>
    <property type="match status" value="1"/>
</dbReference>
<proteinExistence type="predicted"/>
<dbReference type="PANTHER" id="PTHR45693">
    <property type="entry name" value="TRANSCRIPTION FACTOR TGA9"/>
    <property type="match status" value="1"/>
</dbReference>
<evidence type="ECO:0000256" key="6">
    <source>
        <dbReference type="ARBA" id="ARBA00023242"/>
    </source>
</evidence>
<feature type="domain" description="DOG1" evidence="8">
    <location>
        <begin position="31"/>
        <end position="81"/>
    </location>
</feature>
<evidence type="ECO:0000256" key="7">
    <source>
        <dbReference type="SAM" id="Phobius"/>
    </source>
</evidence>
<evidence type="ECO:0000256" key="3">
    <source>
        <dbReference type="ARBA" id="ARBA00023125"/>
    </source>
</evidence>
<dbReference type="GO" id="GO:0006351">
    <property type="term" value="P:DNA-templated transcription"/>
    <property type="evidence" value="ECO:0007669"/>
    <property type="project" value="InterPro"/>
</dbReference>
<gene>
    <name evidence="9" type="ORF">AYBTSS11_LOCUS10709</name>
</gene>
<keyword evidence="7" id="KW-0472">Membrane</keyword>
<reference evidence="9" key="1">
    <citation type="submission" date="2023-10" db="EMBL/GenBank/DDBJ databases">
        <authorList>
            <person name="Domelevo Entfellner J.-B."/>
        </authorList>
    </citation>
    <scope>NUCLEOTIDE SEQUENCE</scope>
</reference>
<evidence type="ECO:0000256" key="5">
    <source>
        <dbReference type="ARBA" id="ARBA00023163"/>
    </source>
</evidence>
<dbReference type="EMBL" id="OY731400">
    <property type="protein sequence ID" value="CAJ1942187.1"/>
    <property type="molecule type" value="Genomic_DNA"/>
</dbReference>
<dbReference type="InterPro" id="IPR025422">
    <property type="entry name" value="TGA_domain"/>
</dbReference>